<accession>B8M6U1</accession>
<evidence type="ECO:0000313" key="3">
    <source>
        <dbReference type="Proteomes" id="UP000001745"/>
    </source>
</evidence>
<dbReference type="RefSeq" id="XP_002480595.1">
    <property type="nucleotide sequence ID" value="XM_002480550.1"/>
</dbReference>
<sequence>MNIDQQTPESIHPNAPAPQYSSALQSNLNPLLRITIAPAEQTSTATDEMNIDEQTPALAPIQQNIPMVNLADFPCSTGSATTGQVDIEEQGIRTHILPQVSGTIQPSFVPQLNPVSQYPPPPQAPVDQTNIHQQALVPVQSHGPVTPQDSSVSRPISFYSLLLPNRLLLIRLRQLLNPLRVPLVPPPPPSNSEVSRNRHIIKAKGQLKKRGVLQQSQAEFTTLADKKRTEQVSQVNPTHTPQADPEAVSIRSRRATFQMVAPLHTAELDPDLDEKEMRNAQQEAQESSHI</sequence>
<feature type="compositionally biased region" description="Polar residues" evidence="1">
    <location>
        <begin position="279"/>
        <end position="290"/>
    </location>
</feature>
<dbReference type="EMBL" id="EQ962654">
    <property type="protein sequence ID" value="EED20161.1"/>
    <property type="molecule type" value="Genomic_DNA"/>
</dbReference>
<dbReference type="InParanoid" id="B8M6U1"/>
<feature type="compositionally biased region" description="Polar residues" evidence="1">
    <location>
        <begin position="231"/>
        <end position="241"/>
    </location>
</feature>
<dbReference type="HOGENOM" id="CLU_960357_0_0_1"/>
<keyword evidence="3" id="KW-1185">Reference proteome</keyword>
<evidence type="ECO:0000256" key="1">
    <source>
        <dbReference type="SAM" id="MobiDB-lite"/>
    </source>
</evidence>
<feature type="region of interest" description="Disordered" evidence="1">
    <location>
        <begin position="226"/>
        <end position="248"/>
    </location>
</feature>
<organism evidence="2 3">
    <name type="scientific">Talaromyces stipitatus (strain ATCC 10500 / CBS 375.48 / QM 6759 / NRRL 1006)</name>
    <name type="common">Penicillium stipitatum</name>
    <dbReference type="NCBI Taxonomy" id="441959"/>
    <lineage>
        <taxon>Eukaryota</taxon>
        <taxon>Fungi</taxon>
        <taxon>Dikarya</taxon>
        <taxon>Ascomycota</taxon>
        <taxon>Pezizomycotina</taxon>
        <taxon>Eurotiomycetes</taxon>
        <taxon>Eurotiomycetidae</taxon>
        <taxon>Eurotiales</taxon>
        <taxon>Trichocomaceae</taxon>
        <taxon>Talaromyces</taxon>
        <taxon>Talaromyces sect. Talaromyces</taxon>
    </lineage>
</organism>
<feature type="region of interest" description="Disordered" evidence="1">
    <location>
        <begin position="1"/>
        <end position="21"/>
    </location>
</feature>
<dbReference type="Proteomes" id="UP000001745">
    <property type="component" value="Unassembled WGS sequence"/>
</dbReference>
<proteinExistence type="predicted"/>
<gene>
    <name evidence="2" type="ORF">TSTA_034000</name>
</gene>
<dbReference type="GeneID" id="8097817"/>
<evidence type="ECO:0000313" key="2">
    <source>
        <dbReference type="EMBL" id="EED20161.1"/>
    </source>
</evidence>
<protein>
    <submittedName>
        <fullName evidence="2">Uncharacterized protein</fullName>
    </submittedName>
</protein>
<dbReference type="VEuPathDB" id="FungiDB:TSTA_034000"/>
<feature type="region of interest" description="Disordered" evidence="1">
    <location>
        <begin position="264"/>
        <end position="290"/>
    </location>
</feature>
<name>B8M6U1_TALSN</name>
<reference evidence="3" key="1">
    <citation type="journal article" date="2015" name="Genome Announc.">
        <title>Genome sequence of the AIDS-associated pathogen Penicillium marneffei (ATCC18224) and its near taxonomic relative Talaromyces stipitatus (ATCC10500).</title>
        <authorList>
            <person name="Nierman W.C."/>
            <person name="Fedorova-Abrams N.D."/>
            <person name="Andrianopoulos A."/>
        </authorList>
    </citation>
    <scope>NUCLEOTIDE SEQUENCE [LARGE SCALE GENOMIC DNA]</scope>
    <source>
        <strain evidence="3">ATCC 10500 / CBS 375.48 / QM 6759 / NRRL 1006</strain>
    </source>
</reference>
<dbReference type="AlphaFoldDB" id="B8M6U1"/>